<sequence length="60" mass="6934">MIQFLGRDRFVSMTIDVFKSILKQVEHALVDHHKMKIIMSSSPRNLIIPLQISMKLGKRG</sequence>
<evidence type="ECO:0000313" key="4">
    <source>
        <dbReference type="Proteomes" id="UP000266198"/>
    </source>
</evidence>
<organism evidence="1 3">
    <name type="scientific">Staphylococcus delphini</name>
    <dbReference type="NCBI Taxonomy" id="53344"/>
    <lineage>
        <taxon>Bacteria</taxon>
        <taxon>Bacillati</taxon>
        <taxon>Bacillota</taxon>
        <taxon>Bacilli</taxon>
        <taxon>Bacillales</taxon>
        <taxon>Staphylococcaceae</taxon>
        <taxon>Staphylococcus</taxon>
        <taxon>Staphylococcus intermedius group</taxon>
    </lineage>
</organism>
<dbReference type="AlphaFoldDB" id="A0AAX0QXD3"/>
<gene>
    <name evidence="1" type="ORF">B5C07_00995</name>
    <name evidence="2" type="ORF">CDL68_00010</name>
</gene>
<reference evidence="2 4" key="2">
    <citation type="submission" date="2017-06" db="EMBL/GenBank/DDBJ databases">
        <title>Identification of a new gene, sdsY, involved in staphylococcal internalization in non-professional phagocytic cells (NPPCs).</title>
        <authorList>
            <person name="Maali Y."/>
            <person name="Martins-Simoes P."/>
            <person name="Trouillet-Assant S."/>
            <person name="Laurent F."/>
            <person name="Diot A."/>
            <person name="Verhoeven P."/>
            <person name="Bouvard D."/>
            <person name="Vandenesch F."/>
            <person name="Bes M."/>
        </authorList>
    </citation>
    <scope>NUCLEOTIDE SEQUENCE [LARGE SCALE GENOMIC DNA]</scope>
    <source>
        <strain evidence="2 4">Heidy</strain>
    </source>
</reference>
<evidence type="ECO:0000313" key="2">
    <source>
        <dbReference type="EMBL" id="RIZ56367.1"/>
    </source>
</evidence>
<name>A0AAX0QXD3_9STAP</name>
<comment type="caution">
    <text evidence="1">The sequence shown here is derived from an EMBL/GenBank/DDBJ whole genome shotgun (WGS) entry which is preliminary data.</text>
</comment>
<dbReference type="EMBL" id="MWUR01000001">
    <property type="protein sequence ID" value="PCF52776.1"/>
    <property type="molecule type" value="Genomic_DNA"/>
</dbReference>
<evidence type="ECO:0000313" key="1">
    <source>
        <dbReference type="EMBL" id="PCF52776.1"/>
    </source>
</evidence>
<protein>
    <submittedName>
        <fullName evidence="1">Uncharacterized protein</fullName>
    </submittedName>
</protein>
<dbReference type="Proteomes" id="UP000217473">
    <property type="component" value="Unassembled WGS sequence"/>
</dbReference>
<dbReference type="EMBL" id="NIPK01000001">
    <property type="protein sequence ID" value="RIZ56367.1"/>
    <property type="molecule type" value="Genomic_DNA"/>
</dbReference>
<reference evidence="1 3" key="1">
    <citation type="journal article" date="2017" name="PLoS ONE">
        <title>Development of a real-time PCR for detection of Staphylococcus pseudintermedius using a novel automated comparison of whole-genome sequences.</title>
        <authorList>
            <person name="Verstappen K.M."/>
            <person name="Huijbregts L."/>
            <person name="Spaninks M."/>
            <person name="Wagenaar J.A."/>
            <person name="Fluit A.C."/>
            <person name="Duim B."/>
        </authorList>
    </citation>
    <scope>NUCLEOTIDE SEQUENCE [LARGE SCALE GENOMIC DNA]</scope>
    <source>
        <strain evidence="1 3">15S02591-1</strain>
    </source>
</reference>
<accession>A0AAX0QXD3</accession>
<proteinExistence type="predicted"/>
<dbReference type="Proteomes" id="UP000266198">
    <property type="component" value="Unassembled WGS sequence"/>
</dbReference>
<keyword evidence="4" id="KW-1185">Reference proteome</keyword>
<evidence type="ECO:0000313" key="3">
    <source>
        <dbReference type="Proteomes" id="UP000217473"/>
    </source>
</evidence>